<organism evidence="2 3">
    <name type="scientific">Acidiferrobacter thiooxydans</name>
    <dbReference type="NCBI Taxonomy" id="163359"/>
    <lineage>
        <taxon>Bacteria</taxon>
        <taxon>Pseudomonadati</taxon>
        <taxon>Pseudomonadota</taxon>
        <taxon>Gammaproteobacteria</taxon>
        <taxon>Acidiferrobacterales</taxon>
        <taxon>Acidiferrobacteraceae</taxon>
        <taxon>Acidiferrobacter</taxon>
    </lineage>
</organism>
<dbReference type="GO" id="GO:0003824">
    <property type="term" value="F:catalytic activity"/>
    <property type="evidence" value="ECO:0007669"/>
    <property type="project" value="InterPro"/>
</dbReference>
<dbReference type="SUPFAM" id="SSF53167">
    <property type="entry name" value="Purine and uridine phosphorylases"/>
    <property type="match status" value="1"/>
</dbReference>
<dbReference type="AlphaFoldDB" id="A0A368HH74"/>
<keyword evidence="1" id="KW-0472">Membrane</keyword>
<keyword evidence="3" id="KW-1185">Reference proteome</keyword>
<accession>A0A368HH74</accession>
<dbReference type="Gene3D" id="3.40.50.1580">
    <property type="entry name" value="Nucleoside phosphorylase domain"/>
    <property type="match status" value="1"/>
</dbReference>
<dbReference type="GO" id="GO:0009116">
    <property type="term" value="P:nucleoside metabolic process"/>
    <property type="evidence" value="ECO:0007669"/>
    <property type="project" value="InterPro"/>
</dbReference>
<keyword evidence="1" id="KW-0812">Transmembrane</keyword>
<evidence type="ECO:0008006" key="4">
    <source>
        <dbReference type="Google" id="ProtNLM"/>
    </source>
</evidence>
<evidence type="ECO:0000256" key="1">
    <source>
        <dbReference type="SAM" id="Phobius"/>
    </source>
</evidence>
<gene>
    <name evidence="2" type="ORF">C4900_13970</name>
</gene>
<dbReference type="OrthoDB" id="9792278at2"/>
<comment type="caution">
    <text evidence="2">The sequence shown here is derived from an EMBL/GenBank/DDBJ whole genome shotgun (WGS) entry which is preliminary data.</text>
</comment>
<keyword evidence="1" id="KW-1133">Transmembrane helix</keyword>
<dbReference type="EMBL" id="PSYR01000002">
    <property type="protein sequence ID" value="RCN56851.1"/>
    <property type="molecule type" value="Genomic_DNA"/>
</dbReference>
<reference evidence="2 3" key="1">
    <citation type="submission" date="2018-02" db="EMBL/GenBank/DDBJ databases">
        <title>Insights into the biology of acidophilic members of the Acidiferrobacteraceae family derived from comparative genomic analyses.</title>
        <authorList>
            <person name="Issotta F."/>
            <person name="Thyssen C."/>
            <person name="Mena C."/>
            <person name="Moya A."/>
            <person name="Bellenberg S."/>
            <person name="Sproer C."/>
            <person name="Covarrubias P.C."/>
            <person name="Sand W."/>
            <person name="Quatrini R."/>
            <person name="Vera M."/>
        </authorList>
    </citation>
    <scope>NUCLEOTIDE SEQUENCE [LARGE SCALE GENOMIC DNA]</scope>
    <source>
        <strain evidence="3">m-1</strain>
    </source>
</reference>
<evidence type="ECO:0000313" key="2">
    <source>
        <dbReference type="EMBL" id="RCN56851.1"/>
    </source>
</evidence>
<sequence>MSCLSRNPRKRAVSSRARLAGVIRGYQRACAAALESLRGAIRATGGVHGKTGCHGRMRAIGVRADGARAAFKRHHGLSPLRAFVVVPVLLAGPAAYAALAGAPIAYDPTPRIGIVIPIGPPHYGAITRHVAASSTRKYGPFTFHTGTIDKIPIVYCIQPFGGEFTRSLSTQAMAIHFHLKAVLYPGTSGAHVAPPRMLIGDVVLGAKQVNFGNFFMTRSGRLVPDEFHGVSSMGKYMDIYLNPRLLKDLACSAHRVASATTLPAWLNKGYHQTAPRVYYYGIQGTSSMWLANKAFIAQTDSVFHEVDEDGDWFSAVVSALYHIPFIEVSTISDSILELPHTRAGVPRPPAGARGMSASAIAQNVSDAIMVSFIKHYGHELLTKSYATPFSDPYAHARYVHPTVPHGLLSGAGCD</sequence>
<dbReference type="Proteomes" id="UP000253250">
    <property type="component" value="Unassembled WGS sequence"/>
</dbReference>
<evidence type="ECO:0000313" key="3">
    <source>
        <dbReference type="Proteomes" id="UP000253250"/>
    </source>
</evidence>
<feature type="transmembrane region" description="Helical" evidence="1">
    <location>
        <begin position="82"/>
        <end position="106"/>
    </location>
</feature>
<dbReference type="InterPro" id="IPR035994">
    <property type="entry name" value="Nucleoside_phosphorylase_sf"/>
</dbReference>
<protein>
    <recommendedName>
        <fullName evidence="4">Nucleoside phosphorylase domain-containing protein</fullName>
    </recommendedName>
</protein>
<name>A0A368HH74_9GAMM</name>
<proteinExistence type="predicted"/>
<dbReference type="RefSeq" id="WP_114283287.1">
    <property type="nucleotide sequence ID" value="NZ_PSYR01000002.1"/>
</dbReference>